<evidence type="ECO:0000256" key="3">
    <source>
        <dbReference type="ARBA" id="ARBA00022833"/>
    </source>
</evidence>
<sequence length="329" mass="37394">MIQLNGRTVLLYDNYTFSKHGPSIRTTIIHHRKLSVPKTDDIIGSKGLKIIYSEGSVPQKGPAVPHYYCSKRTNLKCRSKITLDEHGAVKFASTDHNHPPPKMFLSGAALILLNGKSVLLYEDYTYSKQGISKPNYYCSRRLSSKCRAKVTIDKLGLVKSAITDHNHPPPKLVQMGDGFGYQRIIINGKPVLLYRDYTYSKRDRSSRTEYCSKRIKLKCGAKVTLNKYGIITYTYTEHNHPPPKIVRTPDGYKIISLNGRTVLLYKNYTYSKHGVSFRNQYCSQKAAKNCRAKLTLNEDRSIKLTSAEHNHPPPKIFQTTNGLYFKVTT</sequence>
<evidence type="ECO:0000259" key="4">
    <source>
        <dbReference type="Pfam" id="PF04500"/>
    </source>
</evidence>
<comment type="caution">
    <text evidence="5">The sequence shown here is derived from an EMBL/GenBank/DDBJ whole genome shotgun (WGS) entry which is preliminary data.</text>
</comment>
<protein>
    <recommendedName>
        <fullName evidence="4">FLYWCH-type domain-containing protein</fullName>
    </recommendedName>
</protein>
<evidence type="ECO:0000313" key="5">
    <source>
        <dbReference type="EMBL" id="CAB3235385.1"/>
    </source>
</evidence>
<evidence type="ECO:0000256" key="2">
    <source>
        <dbReference type="ARBA" id="ARBA00022771"/>
    </source>
</evidence>
<organism evidence="5 6">
    <name type="scientific">Arctia plantaginis</name>
    <name type="common">Wood tiger moth</name>
    <name type="synonym">Phalaena plantaginis</name>
    <dbReference type="NCBI Taxonomy" id="874455"/>
    <lineage>
        <taxon>Eukaryota</taxon>
        <taxon>Metazoa</taxon>
        <taxon>Ecdysozoa</taxon>
        <taxon>Arthropoda</taxon>
        <taxon>Hexapoda</taxon>
        <taxon>Insecta</taxon>
        <taxon>Pterygota</taxon>
        <taxon>Neoptera</taxon>
        <taxon>Endopterygota</taxon>
        <taxon>Lepidoptera</taxon>
        <taxon>Glossata</taxon>
        <taxon>Ditrysia</taxon>
        <taxon>Noctuoidea</taxon>
        <taxon>Erebidae</taxon>
        <taxon>Arctiinae</taxon>
        <taxon>Arctia</taxon>
    </lineage>
</organism>
<reference evidence="5 6" key="1">
    <citation type="submission" date="2020-04" db="EMBL/GenBank/DDBJ databases">
        <authorList>
            <person name="Wallbank WR R."/>
            <person name="Pardo Diaz C."/>
            <person name="Kozak K."/>
            <person name="Martin S."/>
            <person name="Jiggins C."/>
            <person name="Moest M."/>
            <person name="Warren A I."/>
            <person name="Byers J.R.P. K."/>
            <person name="Montejo-Kovacevich G."/>
            <person name="Yen C E."/>
        </authorList>
    </citation>
    <scope>NUCLEOTIDE SEQUENCE [LARGE SCALE GENOMIC DNA]</scope>
</reference>
<keyword evidence="6" id="KW-1185">Reference proteome</keyword>
<dbReference type="GO" id="GO:0008270">
    <property type="term" value="F:zinc ion binding"/>
    <property type="evidence" value="ECO:0007669"/>
    <property type="project" value="UniProtKB-KW"/>
</dbReference>
<dbReference type="Pfam" id="PF04500">
    <property type="entry name" value="FLYWCH"/>
    <property type="match status" value="3"/>
</dbReference>
<keyword evidence="3" id="KW-0862">Zinc</keyword>
<dbReference type="OrthoDB" id="7485060at2759"/>
<evidence type="ECO:0000313" key="6">
    <source>
        <dbReference type="Proteomes" id="UP000494106"/>
    </source>
</evidence>
<dbReference type="Gene3D" id="2.20.25.240">
    <property type="match status" value="4"/>
</dbReference>
<keyword evidence="2" id="KW-0863">Zinc-finger</keyword>
<feature type="domain" description="FLYWCH-type" evidence="4">
    <location>
        <begin position="256"/>
        <end position="311"/>
    </location>
</feature>
<feature type="domain" description="FLYWCH-type" evidence="4">
    <location>
        <begin position="115"/>
        <end position="167"/>
    </location>
</feature>
<dbReference type="Proteomes" id="UP000494106">
    <property type="component" value="Unassembled WGS sequence"/>
</dbReference>
<gene>
    <name evidence="5" type="ORF">APLA_LOCUS6071</name>
</gene>
<dbReference type="EMBL" id="CADEBC010000485">
    <property type="protein sequence ID" value="CAB3235385.1"/>
    <property type="molecule type" value="Genomic_DNA"/>
</dbReference>
<proteinExistence type="predicted"/>
<dbReference type="InterPro" id="IPR007588">
    <property type="entry name" value="Znf_FLYWCH"/>
</dbReference>
<keyword evidence="1" id="KW-0479">Metal-binding</keyword>
<dbReference type="AlphaFoldDB" id="A0A8S0ZTI6"/>
<name>A0A8S0ZTI6_ARCPL</name>
<evidence type="ECO:0000256" key="1">
    <source>
        <dbReference type="ARBA" id="ARBA00022723"/>
    </source>
</evidence>
<accession>A0A8S0ZTI6</accession>
<feature type="domain" description="FLYWCH-type" evidence="4">
    <location>
        <begin position="187"/>
        <end position="240"/>
    </location>
</feature>